<gene>
    <name evidence="2" type="ORF">LCPAC304_05840</name>
</gene>
<organism evidence="2">
    <name type="scientific">Pithovirus LCPAC304</name>
    <dbReference type="NCBI Taxonomy" id="2506594"/>
    <lineage>
        <taxon>Viruses</taxon>
        <taxon>Pithoviruses</taxon>
    </lineage>
</organism>
<evidence type="ECO:0000256" key="1">
    <source>
        <dbReference type="SAM" id="Phobius"/>
    </source>
</evidence>
<dbReference type="EMBL" id="MK500569">
    <property type="protein sequence ID" value="QBK92237.1"/>
    <property type="molecule type" value="Genomic_DNA"/>
</dbReference>
<keyword evidence="1" id="KW-0812">Transmembrane</keyword>
<evidence type="ECO:0008006" key="3">
    <source>
        <dbReference type="Google" id="ProtNLM"/>
    </source>
</evidence>
<reference evidence="2" key="1">
    <citation type="journal article" date="2019" name="MBio">
        <title>Virus Genomes from Deep Sea Sediments Expand the Ocean Megavirome and Support Independent Origins of Viral Gigantism.</title>
        <authorList>
            <person name="Backstrom D."/>
            <person name="Yutin N."/>
            <person name="Jorgensen S.L."/>
            <person name="Dharamshi J."/>
            <person name="Homa F."/>
            <person name="Zaremba-Niedwiedzka K."/>
            <person name="Spang A."/>
            <person name="Wolf Y.I."/>
            <person name="Koonin E.V."/>
            <person name="Ettema T.J."/>
        </authorList>
    </citation>
    <scope>NUCLEOTIDE SEQUENCE</scope>
</reference>
<keyword evidence="1" id="KW-1133">Transmembrane helix</keyword>
<accession>A0A481Z8W4</accession>
<keyword evidence="1" id="KW-0472">Membrane</keyword>
<name>A0A481Z8W4_9VIRU</name>
<proteinExistence type="predicted"/>
<evidence type="ECO:0000313" key="2">
    <source>
        <dbReference type="EMBL" id="QBK92237.1"/>
    </source>
</evidence>
<protein>
    <recommendedName>
        <fullName evidence="3">Transmembrane protein</fullName>
    </recommendedName>
</protein>
<feature type="transmembrane region" description="Helical" evidence="1">
    <location>
        <begin position="32"/>
        <end position="55"/>
    </location>
</feature>
<feature type="transmembrane region" description="Helical" evidence="1">
    <location>
        <begin position="6"/>
        <end position="25"/>
    </location>
</feature>
<sequence length="80" mass="9262">MNEFEMLVWSWILTVFLFSTFGIFIGDELTQMLYMGSVVAISVLFLVFIVVWAIVNTYGCVKDNDMHLHQLLHKLSADKM</sequence>